<dbReference type="PROSITE" id="PS50109">
    <property type="entry name" value="HIS_KIN"/>
    <property type="match status" value="1"/>
</dbReference>
<keyword evidence="15" id="KW-1185">Reference proteome</keyword>
<keyword evidence="6 11" id="KW-0812">Transmembrane</keyword>
<comment type="caution">
    <text evidence="14">The sequence shown here is derived from an EMBL/GenBank/DDBJ whole genome shotgun (WGS) entry which is preliminary data.</text>
</comment>
<keyword evidence="8 11" id="KW-1133">Transmembrane helix</keyword>
<dbReference type="SUPFAM" id="SSF47384">
    <property type="entry name" value="Homodimeric domain of signal transducing histidine kinase"/>
    <property type="match status" value="1"/>
</dbReference>
<dbReference type="InterPro" id="IPR003594">
    <property type="entry name" value="HATPase_dom"/>
</dbReference>
<evidence type="ECO:0000313" key="15">
    <source>
        <dbReference type="Proteomes" id="UP001298753"/>
    </source>
</evidence>
<dbReference type="PROSITE" id="PS51257">
    <property type="entry name" value="PROKAR_LIPOPROTEIN"/>
    <property type="match status" value="1"/>
</dbReference>
<evidence type="ECO:0000256" key="10">
    <source>
        <dbReference type="ARBA" id="ARBA00023136"/>
    </source>
</evidence>
<evidence type="ECO:0000256" key="9">
    <source>
        <dbReference type="ARBA" id="ARBA00023012"/>
    </source>
</evidence>
<comment type="subcellular location">
    <subcellularLocation>
        <location evidence="2">Membrane</location>
    </subcellularLocation>
</comment>
<evidence type="ECO:0000256" key="2">
    <source>
        <dbReference type="ARBA" id="ARBA00004370"/>
    </source>
</evidence>
<evidence type="ECO:0000313" key="14">
    <source>
        <dbReference type="EMBL" id="MCC2177614.1"/>
    </source>
</evidence>
<evidence type="ECO:0000259" key="13">
    <source>
        <dbReference type="PROSITE" id="PS50885"/>
    </source>
</evidence>
<dbReference type="CDD" id="cd06225">
    <property type="entry name" value="HAMP"/>
    <property type="match status" value="1"/>
</dbReference>
<keyword evidence="9" id="KW-0902">Two-component regulatory system</keyword>
<feature type="domain" description="Histidine kinase" evidence="12">
    <location>
        <begin position="168"/>
        <end position="381"/>
    </location>
</feature>
<evidence type="ECO:0000256" key="1">
    <source>
        <dbReference type="ARBA" id="ARBA00000085"/>
    </source>
</evidence>
<evidence type="ECO:0000256" key="4">
    <source>
        <dbReference type="ARBA" id="ARBA00022553"/>
    </source>
</evidence>
<dbReference type="Gene3D" id="1.10.287.130">
    <property type="match status" value="1"/>
</dbReference>
<evidence type="ECO:0000256" key="11">
    <source>
        <dbReference type="SAM" id="Phobius"/>
    </source>
</evidence>
<keyword evidence="10 11" id="KW-0472">Membrane</keyword>
<dbReference type="PANTHER" id="PTHR45436">
    <property type="entry name" value="SENSOR HISTIDINE KINASE YKOH"/>
    <property type="match status" value="1"/>
</dbReference>
<evidence type="ECO:0000256" key="8">
    <source>
        <dbReference type="ARBA" id="ARBA00022989"/>
    </source>
</evidence>
<evidence type="ECO:0000256" key="3">
    <source>
        <dbReference type="ARBA" id="ARBA00012438"/>
    </source>
</evidence>
<dbReference type="InterPro" id="IPR003660">
    <property type="entry name" value="HAMP_dom"/>
</dbReference>
<proteinExistence type="predicted"/>
<dbReference type="PRINTS" id="PR00344">
    <property type="entry name" value="BCTRLSENSOR"/>
</dbReference>
<dbReference type="Pfam" id="PF00512">
    <property type="entry name" value="HisKA"/>
    <property type="match status" value="1"/>
</dbReference>
<feature type="transmembrane region" description="Helical" evidence="11">
    <location>
        <begin position="12"/>
        <end position="32"/>
    </location>
</feature>
<keyword evidence="7" id="KW-0418">Kinase</keyword>
<dbReference type="SMART" id="SM00387">
    <property type="entry name" value="HATPase_c"/>
    <property type="match status" value="1"/>
</dbReference>
<dbReference type="Gene3D" id="6.10.340.10">
    <property type="match status" value="1"/>
</dbReference>
<dbReference type="InterPro" id="IPR003661">
    <property type="entry name" value="HisK_dim/P_dom"/>
</dbReference>
<dbReference type="Pfam" id="PF00672">
    <property type="entry name" value="HAMP"/>
    <property type="match status" value="1"/>
</dbReference>
<dbReference type="InterPro" id="IPR050428">
    <property type="entry name" value="TCS_sensor_his_kinase"/>
</dbReference>
<gene>
    <name evidence="14" type="ORF">LKD22_10835</name>
</gene>
<dbReference type="SMART" id="SM00304">
    <property type="entry name" value="HAMP"/>
    <property type="match status" value="1"/>
</dbReference>
<feature type="domain" description="HAMP" evidence="13">
    <location>
        <begin position="107"/>
        <end position="160"/>
    </location>
</feature>
<dbReference type="RefSeq" id="WP_227601084.1">
    <property type="nucleotide sequence ID" value="NZ_JAJEPX010000041.1"/>
</dbReference>
<dbReference type="Proteomes" id="UP001298753">
    <property type="component" value="Unassembled WGS sequence"/>
</dbReference>
<organism evidence="14 15">
    <name type="scientific">Agathobaculum butyriciproducens</name>
    <dbReference type="NCBI Taxonomy" id="1628085"/>
    <lineage>
        <taxon>Bacteria</taxon>
        <taxon>Bacillati</taxon>
        <taxon>Bacillota</taxon>
        <taxon>Clostridia</taxon>
        <taxon>Eubacteriales</taxon>
        <taxon>Butyricicoccaceae</taxon>
        <taxon>Agathobaculum</taxon>
    </lineage>
</organism>
<dbReference type="FunFam" id="3.30.565.10:FF:000006">
    <property type="entry name" value="Sensor histidine kinase WalK"/>
    <property type="match status" value="1"/>
</dbReference>
<dbReference type="EC" id="2.7.13.3" evidence="3"/>
<comment type="catalytic activity">
    <reaction evidence="1">
        <text>ATP + protein L-histidine = ADP + protein N-phospho-L-histidine.</text>
        <dbReference type="EC" id="2.7.13.3"/>
    </reaction>
</comment>
<dbReference type="EMBL" id="JAJEPX010000041">
    <property type="protein sequence ID" value="MCC2177614.1"/>
    <property type="molecule type" value="Genomic_DNA"/>
</dbReference>
<dbReference type="InterPro" id="IPR036097">
    <property type="entry name" value="HisK_dim/P_sf"/>
</dbReference>
<name>A0AAW4W411_9FIRM</name>
<dbReference type="PANTHER" id="PTHR45436:SF5">
    <property type="entry name" value="SENSOR HISTIDINE KINASE TRCS"/>
    <property type="match status" value="1"/>
</dbReference>
<dbReference type="InterPro" id="IPR036890">
    <property type="entry name" value="HATPase_C_sf"/>
</dbReference>
<keyword evidence="4" id="KW-0597">Phosphoprotein</keyword>
<accession>A0AAW4W411</accession>
<evidence type="ECO:0000256" key="5">
    <source>
        <dbReference type="ARBA" id="ARBA00022679"/>
    </source>
</evidence>
<dbReference type="AlphaFoldDB" id="A0AAW4W411"/>
<dbReference type="InterPro" id="IPR004358">
    <property type="entry name" value="Sig_transdc_His_kin-like_C"/>
</dbReference>
<dbReference type="Pfam" id="PF02518">
    <property type="entry name" value="HATPase_c"/>
    <property type="match status" value="1"/>
</dbReference>
<dbReference type="GeneID" id="98660679"/>
<dbReference type="GO" id="GO:0005886">
    <property type="term" value="C:plasma membrane"/>
    <property type="evidence" value="ECO:0007669"/>
    <property type="project" value="TreeGrafter"/>
</dbReference>
<sequence length="383" mass="42762">MSKRISVQWRITLLTALLIAAACVSLNLLLFYSGSGSMDALNGFVVEYKTENQQEMTIQIPKENMQAFFSDFSQQVNEEKVRFERIGWYITALVTLLSAIIAYFFSGKALKPLKDFAQQTEQINEESLTDTRLPEDTTAEFRQLSESVNGMLDRLAQAFDAQRQFTGNAAHELRTPLALMQTRLELFAAEHRQMSEETAKLLHFQQEQVERLSALVRTLLEMSDLRSVPRTDRIDLAPMVEEVLVDLTPLAQKNGITLTQAGENVQLVGSDVLLYRVLFNLTENAIKYNRTGGSVELSVEQEHGQAAIRVRDTGPGIAEEYRDSIFQPFFRVDKSRSRAMGGVGLGLALVQEIVRLHGGTVRVEQSADTGTTILVTLPVGKAA</sequence>
<evidence type="ECO:0000256" key="7">
    <source>
        <dbReference type="ARBA" id="ARBA00022777"/>
    </source>
</evidence>
<dbReference type="InterPro" id="IPR005467">
    <property type="entry name" value="His_kinase_dom"/>
</dbReference>
<dbReference type="GO" id="GO:0000155">
    <property type="term" value="F:phosphorelay sensor kinase activity"/>
    <property type="evidence" value="ECO:0007669"/>
    <property type="project" value="InterPro"/>
</dbReference>
<dbReference type="SUPFAM" id="SSF55874">
    <property type="entry name" value="ATPase domain of HSP90 chaperone/DNA topoisomerase II/histidine kinase"/>
    <property type="match status" value="1"/>
</dbReference>
<dbReference type="Gene3D" id="3.30.565.10">
    <property type="entry name" value="Histidine kinase-like ATPase, C-terminal domain"/>
    <property type="match status" value="1"/>
</dbReference>
<keyword evidence="5" id="KW-0808">Transferase</keyword>
<evidence type="ECO:0000256" key="6">
    <source>
        <dbReference type="ARBA" id="ARBA00022692"/>
    </source>
</evidence>
<reference evidence="14 15" key="1">
    <citation type="submission" date="2021-10" db="EMBL/GenBank/DDBJ databases">
        <title>Anaerobic single-cell dispensing facilitates the cultivation of human gut bacteria.</title>
        <authorList>
            <person name="Afrizal A."/>
        </authorList>
    </citation>
    <scope>NUCLEOTIDE SEQUENCE [LARGE SCALE GENOMIC DNA]</scope>
    <source>
        <strain evidence="14 15">CLA-AA-H270</strain>
    </source>
</reference>
<dbReference type="CDD" id="cd00075">
    <property type="entry name" value="HATPase"/>
    <property type="match status" value="1"/>
</dbReference>
<protein>
    <recommendedName>
        <fullName evidence="3">histidine kinase</fullName>
        <ecNumber evidence="3">2.7.13.3</ecNumber>
    </recommendedName>
</protein>
<dbReference type="PROSITE" id="PS50885">
    <property type="entry name" value="HAMP"/>
    <property type="match status" value="1"/>
</dbReference>
<feature type="transmembrane region" description="Helical" evidence="11">
    <location>
        <begin position="86"/>
        <end position="105"/>
    </location>
</feature>
<dbReference type="SMART" id="SM00388">
    <property type="entry name" value="HisKA"/>
    <property type="match status" value="1"/>
</dbReference>
<dbReference type="CDD" id="cd00082">
    <property type="entry name" value="HisKA"/>
    <property type="match status" value="1"/>
</dbReference>
<evidence type="ECO:0000259" key="12">
    <source>
        <dbReference type="PROSITE" id="PS50109"/>
    </source>
</evidence>